<protein>
    <recommendedName>
        <fullName evidence="1">Scytalone dehydratase-like protein Arp1 N-terminal domain-containing protein</fullName>
    </recommendedName>
</protein>
<name>A0AAE1IHI2_9HYPO</name>
<comment type="caution">
    <text evidence="2">The sequence shown here is derived from an EMBL/GenBank/DDBJ whole genome shotgun (WGS) entry which is preliminary data.</text>
</comment>
<dbReference type="Proteomes" id="UP001273209">
    <property type="component" value="Unassembled WGS sequence"/>
</dbReference>
<sequence length="343" mass="37704">MAGGLVSTVVRLGDISYYMHPLNLSGSHLDIPTFDRDTAAEACTILTVDDQFPTASVLQTILDDFRTKADVWSRDFIGTIIVQTTETDLQLTENDKNILRSLGANDIRLFYDGAAEVQLPQGPYSCITVSFTKPIGCTPILQNAFIAATVPDDGDGFRSLDASAYGEQFPSALTVAVPSRLYYTKSYLKGLKTGASSRAYTELYPHKEESAALVKQLIDLGFAIVGKLKTTRFADSEWPTSDWVDYHGPWNPRGDGYLTPSGSSAGSASAVSTYTWLDTFGEHQITIGGSGNFRNETHAWSRKYHRNWDTIGGFVRTATEFKTLADALYDTAETECKTYEVRS</sequence>
<accession>A0AAE1IHI2</accession>
<feature type="domain" description="Scytalone dehydratase-like protein Arp1 N-terminal" evidence="1">
    <location>
        <begin position="42"/>
        <end position="109"/>
    </location>
</feature>
<dbReference type="Pfam" id="PF26053">
    <property type="entry name" value="DUF8016"/>
    <property type="match status" value="1"/>
</dbReference>
<keyword evidence="3" id="KW-1185">Reference proteome</keyword>
<proteinExistence type="predicted"/>
<dbReference type="AlphaFoldDB" id="A0AAE1IHI2"/>
<dbReference type="EMBL" id="JAWRVG010000009">
    <property type="protein sequence ID" value="KAK4078255.1"/>
    <property type="molecule type" value="Genomic_DNA"/>
</dbReference>
<dbReference type="SUPFAM" id="SSF75304">
    <property type="entry name" value="Amidase signature (AS) enzymes"/>
    <property type="match status" value="1"/>
</dbReference>
<reference evidence="2" key="1">
    <citation type="submission" date="2023-11" db="EMBL/GenBank/DDBJ databases">
        <title>The genome sequences of three competitors of mushroom-forming fungi.</title>
        <authorList>
            <person name="Beijen E."/>
            <person name="Ohm R.A."/>
        </authorList>
    </citation>
    <scope>NUCLEOTIDE SEQUENCE</scope>
    <source>
        <strain evidence="2">CBS 100526</strain>
    </source>
</reference>
<dbReference type="GeneID" id="87917450"/>
<gene>
    <name evidence="2" type="ORF">Triagg1_3271</name>
</gene>
<evidence type="ECO:0000313" key="2">
    <source>
        <dbReference type="EMBL" id="KAK4078255.1"/>
    </source>
</evidence>
<dbReference type="RefSeq" id="XP_062757795.1">
    <property type="nucleotide sequence ID" value="XM_062897545.1"/>
</dbReference>
<organism evidence="2 3">
    <name type="scientific">Trichoderma aggressivum f. europaeum</name>
    <dbReference type="NCBI Taxonomy" id="173218"/>
    <lineage>
        <taxon>Eukaryota</taxon>
        <taxon>Fungi</taxon>
        <taxon>Dikarya</taxon>
        <taxon>Ascomycota</taxon>
        <taxon>Pezizomycotina</taxon>
        <taxon>Sordariomycetes</taxon>
        <taxon>Hypocreomycetidae</taxon>
        <taxon>Hypocreales</taxon>
        <taxon>Hypocreaceae</taxon>
        <taxon>Trichoderma</taxon>
    </lineage>
</organism>
<evidence type="ECO:0000259" key="1">
    <source>
        <dbReference type="Pfam" id="PF26053"/>
    </source>
</evidence>
<dbReference type="Gene3D" id="3.90.1300.10">
    <property type="entry name" value="Amidase signature (AS) domain"/>
    <property type="match status" value="1"/>
</dbReference>
<dbReference type="InterPro" id="IPR058329">
    <property type="entry name" value="Arp1_N"/>
</dbReference>
<evidence type="ECO:0000313" key="3">
    <source>
        <dbReference type="Proteomes" id="UP001273209"/>
    </source>
</evidence>
<dbReference type="InterPro" id="IPR036928">
    <property type="entry name" value="AS_sf"/>
</dbReference>